<reference evidence="3 4" key="1">
    <citation type="submission" date="2019-03" db="EMBL/GenBank/DDBJ databases">
        <authorList>
            <person name="Kim M.K.M."/>
        </authorList>
    </citation>
    <scope>NUCLEOTIDE SEQUENCE [LARGE SCALE GENOMIC DNA]</scope>
    <source>
        <strain evidence="3 4">17J68-12</strain>
    </source>
</reference>
<dbReference type="Gene3D" id="3.90.25.10">
    <property type="entry name" value="UDP-galactose 4-epimerase, domain 1"/>
    <property type="match status" value="1"/>
</dbReference>
<dbReference type="OrthoDB" id="513408at2"/>
<feature type="domain" description="NAD-dependent epimerase/dehydratase" evidence="2">
    <location>
        <begin position="5"/>
        <end position="281"/>
    </location>
</feature>
<dbReference type="InterPro" id="IPR036291">
    <property type="entry name" value="NAD(P)-bd_dom_sf"/>
</dbReference>
<comment type="similarity">
    <text evidence="1">Belongs to the NAD(P)-dependent epimerase/dehydratase family.</text>
</comment>
<evidence type="ECO:0000313" key="3">
    <source>
        <dbReference type="EMBL" id="TCJ17406.1"/>
    </source>
</evidence>
<evidence type="ECO:0000313" key="4">
    <source>
        <dbReference type="Proteomes" id="UP000295334"/>
    </source>
</evidence>
<keyword evidence="4" id="KW-1185">Reference proteome</keyword>
<gene>
    <name evidence="3" type="ORF">EPD60_04225</name>
</gene>
<proteinExistence type="inferred from homology"/>
<dbReference type="Gene3D" id="3.40.640.10">
    <property type="entry name" value="Type I PLP-dependent aspartate aminotransferase-like (Major domain)"/>
    <property type="match status" value="1"/>
</dbReference>
<dbReference type="SUPFAM" id="SSF53383">
    <property type="entry name" value="PLP-dependent transferases"/>
    <property type="match status" value="1"/>
</dbReference>
<evidence type="ECO:0000259" key="2">
    <source>
        <dbReference type="Pfam" id="PF01370"/>
    </source>
</evidence>
<sequence length="817" mass="90968">MENTILVLGGDGYYGWPVSLKLAVDHPDTKIIIADNGWRRRAVRATGADSLVPVAQLPQRIAAYQKLYGRKNLEHRCIDVNSDALEELIRAERPHTIFHMAQQCSAPYSMQGPAESIYTIQNNESGNMRLLWAVRRHVPEAHIVKIGSMGEYATGGGIDIAEGYFLPRFNGKEAVAPMPFPRQSDDVYHISKINDSNYLAMACRKWGLRITEIMQSTLFGVYTPEMGDCEELGTRFDYDTIFGTVVNRFLAQALAGHPLTVYGKGNQTTGIMPMKDAVLSLGLIADEKPDRGVHRVINHVTKANCPINELAAQVQELAATLGYEVSISHVFDPRDESGAVRHDIQVMTSHIDQSLHTTPLREVLDETLRIIARHRNRLQPRVFTQRIEAFGGRAATNSEQLLPADGDEGGWGGFRERFFLTERINLNPGTLGTPSAAVREARGKGLQNGALDGYPLGMYEQGRKDLGEIKNLCSELWPAPGYELMVANGTSQTMNLLALSMLRAFGRSGQPPYTVLTSAQEHPGGIGVFEHLPEFEVHYVGEEVLRNPVRLRAEVLRVRPQLAFLSHVYYASGNFAPYECWLSTIRKAAPQCKTILDVSQSIGLYELPFGGPDVVVGSLHKWVFGPHGSGLTWMKPEFLEWINGLFWNGVGLQSGTCRFSLQGGHDFMMYPEILEALNLYRAVGRETVLRRSIMLGGVLRKGLEEVFSRQGIDFEVLNEKSAMPLVSLAFRHFHPFELYSNLNELGVHCKCIIDYKKDGAMCHVLRFGLPYYETQERVRYALALIEDILVRLQKVVAFPVAPGEEASGRVADTTVAA</sequence>
<dbReference type="RefSeq" id="WP_131447178.1">
    <property type="nucleotide sequence ID" value="NZ_SJZI01000008.1"/>
</dbReference>
<dbReference type="InterPro" id="IPR001509">
    <property type="entry name" value="Epimerase_deHydtase"/>
</dbReference>
<dbReference type="Pfam" id="PF01370">
    <property type="entry name" value="Epimerase"/>
    <property type="match status" value="1"/>
</dbReference>
<dbReference type="InterPro" id="IPR015422">
    <property type="entry name" value="PyrdxlP-dep_Trfase_small"/>
</dbReference>
<dbReference type="InterPro" id="IPR015421">
    <property type="entry name" value="PyrdxlP-dep_Trfase_major"/>
</dbReference>
<comment type="caution">
    <text evidence="3">The sequence shown here is derived from an EMBL/GenBank/DDBJ whole genome shotgun (WGS) entry which is preliminary data.</text>
</comment>
<dbReference type="Proteomes" id="UP000295334">
    <property type="component" value="Unassembled WGS sequence"/>
</dbReference>
<organism evidence="3 4">
    <name type="scientific">Flaviaesturariibacter flavus</name>
    <dbReference type="NCBI Taxonomy" id="2502780"/>
    <lineage>
        <taxon>Bacteria</taxon>
        <taxon>Pseudomonadati</taxon>
        <taxon>Bacteroidota</taxon>
        <taxon>Chitinophagia</taxon>
        <taxon>Chitinophagales</taxon>
        <taxon>Chitinophagaceae</taxon>
        <taxon>Flaviaestuariibacter</taxon>
    </lineage>
</organism>
<accession>A0A4R1BJC3</accession>
<dbReference type="EMBL" id="SJZI01000008">
    <property type="protein sequence ID" value="TCJ17406.1"/>
    <property type="molecule type" value="Genomic_DNA"/>
</dbReference>
<dbReference type="SUPFAM" id="SSF51735">
    <property type="entry name" value="NAD(P)-binding Rossmann-fold domains"/>
    <property type="match status" value="1"/>
</dbReference>
<dbReference type="AlphaFoldDB" id="A0A4R1BJC3"/>
<evidence type="ECO:0000256" key="1">
    <source>
        <dbReference type="ARBA" id="ARBA00007637"/>
    </source>
</evidence>
<protein>
    <submittedName>
        <fullName evidence="3">NAD-dependent epimerase/dehydratase family protein</fullName>
    </submittedName>
</protein>
<dbReference type="InterPro" id="IPR015424">
    <property type="entry name" value="PyrdxlP-dep_Trfase"/>
</dbReference>
<dbReference type="Gene3D" id="3.90.1150.10">
    <property type="entry name" value="Aspartate Aminotransferase, domain 1"/>
    <property type="match status" value="1"/>
</dbReference>
<dbReference type="PANTHER" id="PTHR43000">
    <property type="entry name" value="DTDP-D-GLUCOSE 4,6-DEHYDRATASE-RELATED"/>
    <property type="match status" value="1"/>
</dbReference>
<dbReference type="Gene3D" id="3.40.50.720">
    <property type="entry name" value="NAD(P)-binding Rossmann-like Domain"/>
    <property type="match status" value="1"/>
</dbReference>
<name>A0A4R1BJC3_9BACT</name>